<feature type="transmembrane region" description="Helical" evidence="10">
    <location>
        <begin position="110"/>
        <end position="129"/>
    </location>
</feature>
<name>U4LJ87_PYROM</name>
<keyword evidence="7 8" id="KW-0472">Membrane</keyword>
<organism evidence="11 12">
    <name type="scientific">Pyronema omphalodes (strain CBS 100304)</name>
    <name type="common">Pyronema confluens</name>
    <dbReference type="NCBI Taxonomy" id="1076935"/>
    <lineage>
        <taxon>Eukaryota</taxon>
        <taxon>Fungi</taxon>
        <taxon>Dikarya</taxon>
        <taxon>Ascomycota</taxon>
        <taxon>Pezizomycotina</taxon>
        <taxon>Pezizomycetes</taxon>
        <taxon>Pezizales</taxon>
        <taxon>Pyronemataceae</taxon>
        <taxon>Pyronema</taxon>
    </lineage>
</organism>
<feature type="transmembrane region" description="Helical" evidence="10">
    <location>
        <begin position="80"/>
        <end position="98"/>
    </location>
</feature>
<feature type="transmembrane region" description="Helical" evidence="10">
    <location>
        <begin position="217"/>
        <end position="237"/>
    </location>
</feature>
<keyword evidence="8" id="KW-0594">Phospholipid biosynthesis</keyword>
<evidence type="ECO:0000256" key="6">
    <source>
        <dbReference type="ARBA" id="ARBA00023098"/>
    </source>
</evidence>
<protein>
    <recommendedName>
        <fullName evidence="8">Acyl-coenzyme A diphosphatase SCS3</fullName>
        <ecNumber evidence="8">3.6.1.-</ecNumber>
    </recommendedName>
    <alternativeName>
        <fullName evidence="8">FIT family protein SCS3</fullName>
    </alternativeName>
</protein>
<evidence type="ECO:0000256" key="10">
    <source>
        <dbReference type="SAM" id="Phobius"/>
    </source>
</evidence>
<dbReference type="OrthoDB" id="5579088at2759"/>
<evidence type="ECO:0000256" key="7">
    <source>
        <dbReference type="ARBA" id="ARBA00023136"/>
    </source>
</evidence>
<comment type="catalytic activity">
    <reaction evidence="8">
        <text>(9Z)-octadecenoyl-CoA + H2O = S-(9Z-octadecenoyl)-4'-phosphopantetheine + adenosine 3',5'-bisphosphate + 2 H(+)</text>
        <dbReference type="Rhea" id="RHEA:65564"/>
        <dbReference type="ChEBI" id="CHEBI:15377"/>
        <dbReference type="ChEBI" id="CHEBI:15378"/>
        <dbReference type="ChEBI" id="CHEBI:57387"/>
        <dbReference type="ChEBI" id="CHEBI:58343"/>
        <dbReference type="ChEBI" id="CHEBI:156553"/>
    </reaction>
</comment>
<proteinExistence type="inferred from homology"/>
<comment type="function">
    <text evidence="8">Fatty acyl-coenzyme A (CoA) diphosphatase that hydrolyzes fatty acyl-CoA to yield acyl-4'-phosphopantetheine and adenosine 3',5'-bisphosphate. Preferentially hydrolyzes unsaturated long-chain acyl-CoA substrates in the endoplasmic reticulum (ER) lumen. This catalytic activity is required for maintaining ER structure and for lipid droplets (LDs) biogenesis, which are lipid storage organelles involved in maintaining lipid and energy homeostasis. May directly bind to diacylglycerol (DAGs) and triacylglycerol, which is also important for LD biogenesis. May support directional budding of nacent LDs from the ER into the cytosol by reducing DAG levels at sites of LD formation. May play a role in the regulation of cell morphology and cytoskeletal organization. Involved in phospholipid biosynthesis.</text>
</comment>
<evidence type="ECO:0000256" key="3">
    <source>
        <dbReference type="ARBA" id="ARBA00022801"/>
    </source>
</evidence>
<keyword evidence="8" id="KW-0444">Lipid biosynthesis</keyword>
<evidence type="ECO:0000256" key="1">
    <source>
        <dbReference type="ARBA" id="ARBA00004477"/>
    </source>
</evidence>
<comment type="similarity">
    <text evidence="8">Belongs to the FIT family. Fungal FIT2B/SCS3 subfamily.</text>
</comment>
<dbReference type="GO" id="GO:0008654">
    <property type="term" value="P:phospholipid biosynthetic process"/>
    <property type="evidence" value="ECO:0007669"/>
    <property type="project" value="UniProtKB-KW"/>
</dbReference>
<dbReference type="GO" id="GO:0005789">
    <property type="term" value="C:endoplasmic reticulum membrane"/>
    <property type="evidence" value="ECO:0007669"/>
    <property type="project" value="UniProtKB-SubCell"/>
</dbReference>
<dbReference type="EC" id="3.6.1.-" evidence="8"/>
<keyword evidence="3 8" id="KW-0378">Hydrolase</keyword>
<evidence type="ECO:0000313" key="12">
    <source>
        <dbReference type="Proteomes" id="UP000018144"/>
    </source>
</evidence>
<comment type="subcellular location">
    <subcellularLocation>
        <location evidence="1 8">Endoplasmic reticulum membrane</location>
        <topology evidence="1 8">Multi-pass membrane protein</topology>
    </subcellularLocation>
</comment>
<feature type="region of interest" description="Disordered" evidence="9">
    <location>
        <begin position="1"/>
        <end position="20"/>
    </location>
</feature>
<comment type="catalytic activity">
    <reaction evidence="8">
        <text>(5Z,8Z,11Z,14Z)-eicosatetraenoyl-CoA + H2O = S-(5Z,8Z,11Z,14Z-eicosatetraenoyl)-4'-phosphopantetheine + adenosine 3',5'-bisphosphate + 2 H(+)</text>
        <dbReference type="Rhea" id="RHEA:65568"/>
        <dbReference type="ChEBI" id="CHEBI:15377"/>
        <dbReference type="ChEBI" id="CHEBI:15378"/>
        <dbReference type="ChEBI" id="CHEBI:57368"/>
        <dbReference type="ChEBI" id="CHEBI:58343"/>
        <dbReference type="ChEBI" id="CHEBI:156554"/>
    </reaction>
</comment>
<dbReference type="PANTHER" id="PTHR23129">
    <property type="entry name" value="ACYL-COENZYME A DIPHOSPHATASE FITM2"/>
    <property type="match status" value="1"/>
</dbReference>
<feature type="compositionally biased region" description="Low complexity" evidence="9">
    <location>
        <begin position="1"/>
        <end position="16"/>
    </location>
</feature>
<dbReference type="eggNOG" id="KOG3750">
    <property type="taxonomic scope" value="Eukaryota"/>
</dbReference>
<gene>
    <name evidence="8" type="primary">SCS3</name>
    <name evidence="8" type="synonym">FIT2B</name>
    <name evidence="11" type="ORF">PCON_04409</name>
</gene>
<dbReference type="PANTHER" id="PTHR23129:SF0">
    <property type="entry name" value="ACYL-COENZYME A DIPHOSPHATASE FITM2"/>
    <property type="match status" value="1"/>
</dbReference>
<dbReference type="OMA" id="FTSWFFG"/>
<feature type="transmembrane region" description="Helical" evidence="10">
    <location>
        <begin position="183"/>
        <end position="205"/>
    </location>
</feature>
<feature type="active site" evidence="8">
    <location>
        <position position="237"/>
    </location>
</feature>
<sequence length="276" mass="30572">MEPLPSSSAISDPPSSTDDKPTFSLLQSRPLSGIPLTTCELLAVSIYPLTLLLAQAFQLLSPSPSAAHSYFSQKRNLPNLLFVKYGWFWTTLVFFLHLSRLRHSSRSKAVLRWGIATAWWILVTQQWFLGPPLTDRAFLITGGRCEVVQELTKEELVTGGAKMIWTAAACKMSGGKWRGGHDLSGHVFLLTHASLFLWSEVLPVVKKSGWRGMGSKAVGVLLGLWWWMGLMTGVYFHTWGEKVTGLIVAMVQWGALYGWALKMIPSVRMALGVPGL</sequence>
<reference evidence="11 12" key="1">
    <citation type="journal article" date="2013" name="PLoS Genet.">
        <title>The genome and development-dependent transcriptomes of Pyronema confluens: a window into fungal evolution.</title>
        <authorList>
            <person name="Traeger S."/>
            <person name="Altegoer F."/>
            <person name="Freitag M."/>
            <person name="Gabaldon T."/>
            <person name="Kempken F."/>
            <person name="Kumar A."/>
            <person name="Marcet-Houben M."/>
            <person name="Poggeler S."/>
            <person name="Stajich J.E."/>
            <person name="Nowrousian M."/>
        </authorList>
    </citation>
    <scope>NUCLEOTIDE SEQUENCE [LARGE SCALE GENOMIC DNA]</scope>
    <source>
        <strain evidence="12">CBS 100304</strain>
        <tissue evidence="11">Vegetative mycelium</tissue>
    </source>
</reference>
<dbReference type="GO" id="GO:0010945">
    <property type="term" value="F:coenzyme A diphosphatase activity"/>
    <property type="evidence" value="ECO:0007669"/>
    <property type="project" value="InterPro"/>
</dbReference>
<feature type="active site" evidence="8">
    <location>
        <position position="186"/>
    </location>
</feature>
<keyword evidence="12" id="KW-1185">Reference proteome</keyword>
<dbReference type="HAMAP" id="MF_03231">
    <property type="entry name" value="SCS3"/>
    <property type="match status" value="1"/>
</dbReference>
<accession>U4LJ87</accession>
<feature type="transmembrane region" description="Helical" evidence="10">
    <location>
        <begin position="243"/>
        <end position="261"/>
    </location>
</feature>
<keyword evidence="4 8" id="KW-0256">Endoplasmic reticulum</keyword>
<dbReference type="STRING" id="1076935.U4LJ87"/>
<keyword evidence="8" id="KW-1208">Phospholipid metabolism</keyword>
<comment type="catalytic activity">
    <reaction evidence="8">
        <text>hexadecanoyl-CoA + H2O = S-hexadecanoyl-4'-phosphopantetheine + adenosine 3',5'-bisphosphate + 2 H(+)</text>
        <dbReference type="Rhea" id="RHEA:50032"/>
        <dbReference type="ChEBI" id="CHEBI:15377"/>
        <dbReference type="ChEBI" id="CHEBI:15378"/>
        <dbReference type="ChEBI" id="CHEBI:57379"/>
        <dbReference type="ChEBI" id="CHEBI:58343"/>
        <dbReference type="ChEBI" id="CHEBI:132018"/>
    </reaction>
</comment>
<evidence type="ECO:0000256" key="2">
    <source>
        <dbReference type="ARBA" id="ARBA00022692"/>
    </source>
</evidence>
<evidence type="ECO:0000256" key="8">
    <source>
        <dbReference type="HAMAP-Rule" id="MF_03231"/>
    </source>
</evidence>
<keyword evidence="6" id="KW-0443">Lipid metabolism</keyword>
<keyword evidence="5 8" id="KW-1133">Transmembrane helix</keyword>
<dbReference type="GO" id="GO:0140042">
    <property type="term" value="P:lipid droplet formation"/>
    <property type="evidence" value="ECO:0007669"/>
    <property type="project" value="UniProtKB-UniRule"/>
</dbReference>
<evidence type="ECO:0000313" key="11">
    <source>
        <dbReference type="EMBL" id="CCX17405.1"/>
    </source>
</evidence>
<keyword evidence="2 8" id="KW-0812">Transmembrane</keyword>
<evidence type="ECO:0000256" key="9">
    <source>
        <dbReference type="SAM" id="MobiDB-lite"/>
    </source>
</evidence>
<comment type="catalytic activity">
    <reaction evidence="8">
        <text>an acyl-CoA + H2O = an acyl-4'-phosphopantetheine + adenosine 3',5'-bisphosphate + 2 H(+)</text>
        <dbReference type="Rhea" id="RHEA:50044"/>
        <dbReference type="ChEBI" id="CHEBI:15377"/>
        <dbReference type="ChEBI" id="CHEBI:15378"/>
        <dbReference type="ChEBI" id="CHEBI:58342"/>
        <dbReference type="ChEBI" id="CHEBI:58343"/>
        <dbReference type="ChEBI" id="CHEBI:132023"/>
    </reaction>
</comment>
<dbReference type="InterPro" id="IPR019388">
    <property type="entry name" value="FIT"/>
</dbReference>
<dbReference type="InterPro" id="IPR046400">
    <property type="entry name" value="SCS3"/>
</dbReference>
<dbReference type="Pfam" id="PF10261">
    <property type="entry name" value="FIT"/>
    <property type="match status" value="2"/>
</dbReference>
<dbReference type="Proteomes" id="UP000018144">
    <property type="component" value="Unassembled WGS sequence"/>
</dbReference>
<evidence type="ECO:0000256" key="5">
    <source>
        <dbReference type="ARBA" id="ARBA00022989"/>
    </source>
</evidence>
<evidence type="ECO:0000256" key="4">
    <source>
        <dbReference type="ARBA" id="ARBA00022824"/>
    </source>
</evidence>
<dbReference type="AlphaFoldDB" id="U4LJ87"/>
<dbReference type="EMBL" id="HF936646">
    <property type="protein sequence ID" value="CCX17405.1"/>
    <property type="molecule type" value="Genomic_DNA"/>
</dbReference>